<name>A0ABS4KDB7_9FIRM</name>
<keyword evidence="4" id="KW-1278">Translocase</keyword>
<dbReference type="Proteomes" id="UP001519306">
    <property type="component" value="Unassembled WGS sequence"/>
</dbReference>
<accession>A0ABS4KDB7</accession>
<dbReference type="PANTHER" id="PTHR35806:SF1">
    <property type="entry name" value="OXALOACETATE DECARBOXYLASE BETA CHAIN 2"/>
    <property type="match status" value="1"/>
</dbReference>
<keyword evidence="7" id="KW-0406">Ion transport</keyword>
<feature type="transmembrane region" description="Helical" evidence="8">
    <location>
        <begin position="280"/>
        <end position="301"/>
    </location>
</feature>
<feature type="transmembrane region" description="Helical" evidence="8">
    <location>
        <begin position="104"/>
        <end position="126"/>
    </location>
</feature>
<evidence type="ECO:0000313" key="9">
    <source>
        <dbReference type="EMBL" id="MBP2025156.1"/>
    </source>
</evidence>
<comment type="caution">
    <text evidence="9">The sequence shown here is derived from an EMBL/GenBank/DDBJ whole genome shotgun (WGS) entry which is preliminary data.</text>
</comment>
<feature type="transmembrane region" description="Helical" evidence="8">
    <location>
        <begin position="157"/>
        <end position="175"/>
    </location>
</feature>
<comment type="subcellular location">
    <subcellularLocation>
        <location evidence="1">Cell membrane</location>
        <topology evidence="1">Multi-pass membrane protein</topology>
    </subcellularLocation>
</comment>
<keyword evidence="5 8" id="KW-1133">Transmembrane helix</keyword>
<dbReference type="EMBL" id="JAGGLJ010000005">
    <property type="protein sequence ID" value="MBP2025156.1"/>
    <property type="molecule type" value="Genomic_DNA"/>
</dbReference>
<evidence type="ECO:0000256" key="8">
    <source>
        <dbReference type="SAM" id="Phobius"/>
    </source>
</evidence>
<keyword evidence="7" id="KW-0813">Transport</keyword>
<evidence type="ECO:0000256" key="1">
    <source>
        <dbReference type="ARBA" id="ARBA00004651"/>
    </source>
</evidence>
<keyword evidence="6 7" id="KW-0472">Membrane</keyword>
<feature type="transmembrane region" description="Helical" evidence="8">
    <location>
        <begin position="253"/>
        <end position="274"/>
    </location>
</feature>
<feature type="transmembrane region" description="Helical" evidence="8">
    <location>
        <begin position="206"/>
        <end position="232"/>
    </location>
</feature>
<dbReference type="Pfam" id="PF03977">
    <property type="entry name" value="OAD_beta"/>
    <property type="match status" value="1"/>
</dbReference>
<dbReference type="PIRSF" id="PIRSF015658">
    <property type="entry name" value="MmdB_OadB"/>
    <property type="match status" value="1"/>
</dbReference>
<evidence type="ECO:0000256" key="4">
    <source>
        <dbReference type="ARBA" id="ARBA00022967"/>
    </source>
</evidence>
<keyword evidence="2 7" id="KW-1003">Cell membrane</keyword>
<dbReference type="PANTHER" id="PTHR35806">
    <property type="entry name" value="OXALOACETATE DECARBOXYLASE BETA CHAIN 2"/>
    <property type="match status" value="1"/>
</dbReference>
<sequence length="374" mass="39608">MNDLWDGLLQGIVNLSYGNLIMFVIGGILIYLAIKKDYEPALLLPIGFGAILSNIPLSSAVGQEGFLTILYEAGITTELFPVLIFIAVGAMIDFKPLIASPSMIFFGAAAQFGIFATMLFALSTGIFSLKEAAAIGIIGAADGPTSIYVAKEFAPNYLGAISVAAYSYMSLVPIIQPPVIKLLTTEKERKIRMKYTQVEVPKVVEVLFPIVITIIAGIIAPMSVALIGALMFGNLVRVCGVLERLSKSAQNELANLVTLLLGITIGSTMSAEAFLNSKTLMIMGMGLVAFIFDTAGGVLFAKLLNIFRKEKVNPMIGAAGISAFPMAGRVVQRIATEEDPTNFILMQAMSANVAGQLGSVIAGSLILALVPIFG</sequence>
<evidence type="ECO:0000256" key="5">
    <source>
        <dbReference type="ARBA" id="ARBA00022989"/>
    </source>
</evidence>
<reference evidence="9 10" key="1">
    <citation type="submission" date="2021-03" db="EMBL/GenBank/DDBJ databases">
        <title>Genomic Encyclopedia of Type Strains, Phase IV (KMG-IV): sequencing the most valuable type-strain genomes for metagenomic binning, comparative biology and taxonomic classification.</title>
        <authorList>
            <person name="Goeker M."/>
        </authorList>
    </citation>
    <scope>NUCLEOTIDE SEQUENCE [LARGE SCALE GENOMIC DNA]</scope>
    <source>
        <strain evidence="9 10">DSM 27563</strain>
    </source>
</reference>
<feature type="transmembrane region" description="Helical" evidence="8">
    <location>
        <begin position="41"/>
        <end position="61"/>
    </location>
</feature>
<proteinExistence type="predicted"/>
<keyword evidence="3 8" id="KW-0812">Transmembrane</keyword>
<dbReference type="NCBIfam" id="TIGR01109">
    <property type="entry name" value="Na_pump_decarbB"/>
    <property type="match status" value="1"/>
</dbReference>
<evidence type="ECO:0000256" key="7">
    <source>
        <dbReference type="PIRNR" id="PIRNR015658"/>
    </source>
</evidence>
<dbReference type="InterPro" id="IPR005661">
    <property type="entry name" value="OadB_MmdB"/>
</dbReference>
<protein>
    <submittedName>
        <fullName evidence="9">Oxaloacetate decarboxylase beta subunit</fullName>
        <ecNumber evidence="9">4.1.1.112</ecNumber>
    </submittedName>
</protein>
<evidence type="ECO:0000256" key="6">
    <source>
        <dbReference type="ARBA" id="ARBA00023136"/>
    </source>
</evidence>
<feature type="transmembrane region" description="Helical" evidence="8">
    <location>
        <begin position="353"/>
        <end position="373"/>
    </location>
</feature>
<dbReference type="EC" id="4.1.1.112" evidence="9"/>
<organism evidence="9 10">
    <name type="scientific">Peptoniphilus stercorisuis</name>
    <dbReference type="NCBI Taxonomy" id="1436965"/>
    <lineage>
        <taxon>Bacteria</taxon>
        <taxon>Bacillati</taxon>
        <taxon>Bacillota</taxon>
        <taxon>Tissierellia</taxon>
        <taxon>Tissierellales</taxon>
        <taxon>Peptoniphilaceae</taxon>
        <taxon>Peptoniphilus</taxon>
    </lineage>
</organism>
<keyword evidence="7" id="KW-0915">Sodium</keyword>
<feature type="transmembrane region" description="Helical" evidence="8">
    <location>
        <begin position="12"/>
        <end position="34"/>
    </location>
</feature>
<evidence type="ECO:0000256" key="3">
    <source>
        <dbReference type="ARBA" id="ARBA00022692"/>
    </source>
</evidence>
<dbReference type="GO" id="GO:0008948">
    <property type="term" value="F:oxaloacetate decarboxylase activity"/>
    <property type="evidence" value="ECO:0007669"/>
    <property type="project" value="UniProtKB-EC"/>
</dbReference>
<evidence type="ECO:0000313" key="10">
    <source>
        <dbReference type="Proteomes" id="UP001519306"/>
    </source>
</evidence>
<evidence type="ECO:0000256" key="2">
    <source>
        <dbReference type="ARBA" id="ARBA00022475"/>
    </source>
</evidence>
<keyword evidence="7" id="KW-0739">Sodium transport</keyword>
<keyword evidence="10" id="KW-1185">Reference proteome</keyword>
<keyword evidence="9" id="KW-0456">Lyase</keyword>
<feature type="transmembrane region" description="Helical" evidence="8">
    <location>
        <begin position="73"/>
        <end position="92"/>
    </location>
</feature>
<gene>
    <name evidence="9" type="ORF">J2Z71_000681</name>
</gene>